<keyword evidence="2" id="KW-0418">Kinase</keyword>
<dbReference type="SUPFAM" id="SSF56112">
    <property type="entry name" value="Protein kinase-like (PK-like)"/>
    <property type="match status" value="1"/>
</dbReference>
<evidence type="ECO:0000313" key="2">
    <source>
        <dbReference type="EMBL" id="KAH6894605.1"/>
    </source>
</evidence>
<dbReference type="AlphaFoldDB" id="A0A9P9AT67"/>
<dbReference type="Proteomes" id="UP000777438">
    <property type="component" value="Unassembled WGS sequence"/>
</dbReference>
<sequence>MSSNIPIMSLYDRLSQCEVNLVDSPIQQQASFLPLTCLDDNITKPTISKQLSFSTKLFHPNVADKILRNGRKIFAILTLIGEQRTIRQMIQEGLTDEHLPLSNSDSEDKSNNILVSKNDDKQFKCFASLDRVRVRDFLMWQWALQAPVFEGFGQHIDIDAKCPLPLISCTEVNDAPGQVYKATIHSDHLKGAVAHGSHLQVAIKELKTWKEFDKERENLRKIQHLEHKHLIKLIATCTRASANYVIFPWADGGNLGQFWKQQDSNRTREVALWSLRQMLGLVGALVALHSGNCRHGDLKPENILHFKEEGILVISDVGVSKFHNKATRLREAPTNTRATTPIYEAPETHDPDNPRSRRWDMWSMGCMFLEHTIWLLYGHQVMMRFRRSRISDDPQIDNGSFYRRTDQDTDPVHFQVRKAFERLRQDPCCQAGTALGDLVSLISRHLLVSLEERADAEMLFVKLEEIVDKSEESSSYFRIKFDSEAETRRFLEVL</sequence>
<evidence type="ECO:0000259" key="1">
    <source>
        <dbReference type="PROSITE" id="PS50011"/>
    </source>
</evidence>
<dbReference type="PANTHER" id="PTHR24359">
    <property type="entry name" value="SERINE/THREONINE-PROTEIN KINASE SBK1"/>
    <property type="match status" value="1"/>
</dbReference>
<dbReference type="EMBL" id="JAGPYM010000005">
    <property type="protein sequence ID" value="KAH6894605.1"/>
    <property type="molecule type" value="Genomic_DNA"/>
</dbReference>
<dbReference type="PANTHER" id="PTHR24359:SF1">
    <property type="entry name" value="INHIBITOR OF NUCLEAR FACTOR KAPPA-B KINASE EPSILON SUBUNIT HOMOLOG 1-RELATED"/>
    <property type="match status" value="1"/>
</dbReference>
<protein>
    <submittedName>
        <fullName evidence="2">Kinase-like domain-containing protein</fullName>
    </submittedName>
</protein>
<keyword evidence="2" id="KW-0808">Transferase</keyword>
<dbReference type="Gene3D" id="1.10.510.10">
    <property type="entry name" value="Transferase(Phosphotransferase) domain 1"/>
    <property type="match status" value="1"/>
</dbReference>
<evidence type="ECO:0000313" key="3">
    <source>
        <dbReference type="Proteomes" id="UP000777438"/>
    </source>
</evidence>
<dbReference type="PROSITE" id="PS50011">
    <property type="entry name" value="PROTEIN_KINASE_DOM"/>
    <property type="match status" value="1"/>
</dbReference>
<accession>A0A9P9AT67</accession>
<dbReference type="OrthoDB" id="1046782at2759"/>
<gene>
    <name evidence="2" type="ORF">B0T10DRAFT_509041</name>
</gene>
<keyword evidence="3" id="KW-1185">Reference proteome</keyword>
<organism evidence="2 3">
    <name type="scientific">Thelonectria olida</name>
    <dbReference type="NCBI Taxonomy" id="1576542"/>
    <lineage>
        <taxon>Eukaryota</taxon>
        <taxon>Fungi</taxon>
        <taxon>Dikarya</taxon>
        <taxon>Ascomycota</taxon>
        <taxon>Pezizomycotina</taxon>
        <taxon>Sordariomycetes</taxon>
        <taxon>Hypocreomycetidae</taxon>
        <taxon>Hypocreales</taxon>
        <taxon>Nectriaceae</taxon>
        <taxon>Thelonectria</taxon>
    </lineage>
</organism>
<dbReference type="GO" id="GO:0004674">
    <property type="term" value="F:protein serine/threonine kinase activity"/>
    <property type="evidence" value="ECO:0007669"/>
    <property type="project" value="TreeGrafter"/>
</dbReference>
<dbReference type="CDD" id="cd00180">
    <property type="entry name" value="PKc"/>
    <property type="match status" value="1"/>
</dbReference>
<reference evidence="2 3" key="1">
    <citation type="journal article" date="2021" name="Nat. Commun.">
        <title>Genetic determinants of endophytism in the Arabidopsis root mycobiome.</title>
        <authorList>
            <person name="Mesny F."/>
            <person name="Miyauchi S."/>
            <person name="Thiergart T."/>
            <person name="Pickel B."/>
            <person name="Atanasova L."/>
            <person name="Karlsson M."/>
            <person name="Huettel B."/>
            <person name="Barry K.W."/>
            <person name="Haridas S."/>
            <person name="Chen C."/>
            <person name="Bauer D."/>
            <person name="Andreopoulos W."/>
            <person name="Pangilinan J."/>
            <person name="LaButti K."/>
            <person name="Riley R."/>
            <person name="Lipzen A."/>
            <person name="Clum A."/>
            <person name="Drula E."/>
            <person name="Henrissat B."/>
            <person name="Kohler A."/>
            <person name="Grigoriev I.V."/>
            <person name="Martin F.M."/>
            <person name="Hacquard S."/>
        </authorList>
    </citation>
    <scope>NUCLEOTIDE SEQUENCE [LARGE SCALE GENOMIC DNA]</scope>
    <source>
        <strain evidence="2 3">MPI-CAGE-CH-0241</strain>
    </source>
</reference>
<dbReference type="InterPro" id="IPR000719">
    <property type="entry name" value="Prot_kinase_dom"/>
</dbReference>
<comment type="caution">
    <text evidence="2">The sequence shown here is derived from an EMBL/GenBank/DDBJ whole genome shotgun (WGS) entry which is preliminary data.</text>
</comment>
<dbReference type="GO" id="GO:0005524">
    <property type="term" value="F:ATP binding"/>
    <property type="evidence" value="ECO:0007669"/>
    <property type="project" value="InterPro"/>
</dbReference>
<dbReference type="Gene3D" id="3.30.200.20">
    <property type="entry name" value="Phosphorylase Kinase, domain 1"/>
    <property type="match status" value="1"/>
</dbReference>
<dbReference type="SMART" id="SM00220">
    <property type="entry name" value="S_TKc"/>
    <property type="match status" value="1"/>
</dbReference>
<dbReference type="InterPro" id="IPR011009">
    <property type="entry name" value="Kinase-like_dom_sf"/>
</dbReference>
<proteinExistence type="predicted"/>
<dbReference type="Pfam" id="PF00069">
    <property type="entry name" value="Pkinase"/>
    <property type="match status" value="1"/>
</dbReference>
<name>A0A9P9AT67_9HYPO</name>
<feature type="domain" description="Protein kinase" evidence="1">
    <location>
        <begin position="165"/>
        <end position="467"/>
    </location>
</feature>